<reference evidence="2" key="1">
    <citation type="submission" date="2015-03" db="EMBL/GenBank/DDBJ databases">
        <authorList>
            <person name="Urmite Genomes"/>
        </authorList>
    </citation>
    <scope>NUCLEOTIDE SEQUENCE [LARGE SCALE GENOMIC DNA]</scope>
    <source>
        <strain evidence="2">FF10</strain>
    </source>
</reference>
<evidence type="ECO:0000313" key="2">
    <source>
        <dbReference type="Proteomes" id="UP000198604"/>
    </source>
</evidence>
<sequence length="225" mass="25454">MDSMDYIAIIGDMIDSKIIANRAKYQDDLKTCLDLLNQKYQTVIVSKFSITLGDEFQGLLGKQAPIFQIIDEITQFMKGIKLRFGIGFGEIVTDIDPEISIGADGPAYWYAREAIQYIHQKNDYGNTQLALRMKDKEKEEVINSLLAAGEAIKTNWRGSQEELLEGLLEMGIYDEQFEQGILAQKLEINPSALSKRLKSSSTKVYLRTRKSALQVLCSARKENDK</sequence>
<dbReference type="Proteomes" id="UP000198604">
    <property type="component" value="Unassembled WGS sequence"/>
</dbReference>
<accession>A0A0E4H3C3</accession>
<dbReference type="Pfam" id="PF16264">
    <property type="entry name" value="SatD"/>
    <property type="match status" value="1"/>
</dbReference>
<dbReference type="InterPro" id="IPR032580">
    <property type="entry name" value="SatD"/>
</dbReference>
<protein>
    <submittedName>
        <fullName evidence="1">Secretion and acid tolerance protein SatD</fullName>
    </submittedName>
</protein>
<organism evidence="1 2">
    <name type="scientific">Streptococcus varani</name>
    <dbReference type="NCBI Taxonomy" id="1608583"/>
    <lineage>
        <taxon>Bacteria</taxon>
        <taxon>Bacillati</taxon>
        <taxon>Bacillota</taxon>
        <taxon>Bacilli</taxon>
        <taxon>Lactobacillales</taxon>
        <taxon>Streptococcaceae</taxon>
        <taxon>Streptococcus</taxon>
    </lineage>
</organism>
<evidence type="ECO:0000313" key="1">
    <source>
        <dbReference type="EMBL" id="CQR24417.1"/>
    </source>
</evidence>
<dbReference type="EMBL" id="CTEN01000002">
    <property type="protein sequence ID" value="CQR24417.1"/>
    <property type="molecule type" value="Genomic_DNA"/>
</dbReference>
<gene>
    <name evidence="1" type="primary">satD</name>
    <name evidence="1" type="ORF">BN1356_00762</name>
</gene>
<dbReference type="AlphaFoldDB" id="A0A0E4H3C3"/>
<proteinExistence type="predicted"/>
<keyword evidence="2" id="KW-1185">Reference proteome</keyword>
<dbReference type="STRING" id="1608583.BN1356_00762"/>
<name>A0A0E4H3C3_9STRE</name>